<comment type="subcellular location">
    <subcellularLocation>
        <location evidence="1">Endomembrane system</location>
        <topology evidence="1">Multi-pass membrane protein</topology>
    </subcellularLocation>
</comment>
<evidence type="ECO:0000313" key="7">
    <source>
        <dbReference type="Proteomes" id="UP000784294"/>
    </source>
</evidence>
<evidence type="ECO:0000256" key="2">
    <source>
        <dbReference type="ARBA" id="ARBA00022448"/>
    </source>
</evidence>
<dbReference type="Proteomes" id="UP000784294">
    <property type="component" value="Unassembled WGS sequence"/>
</dbReference>
<keyword evidence="4" id="KW-0406">Ion transport</keyword>
<name>A0A3S5A4N8_9PLAT</name>
<sequence>MIPTFLSLLFSIIFSGRILLQTTPTHLIGQLDKALREASTLDGVLELKSEHFWTVGFSHMAGSLTVRVRRDADEQLVLAHVTNQLSGLVQRLTVQVRSHFLLLSSPYSFIIFNLSNYMSSLLSSVPYYFLYIITSSEFVPRF</sequence>
<evidence type="ECO:0000256" key="5">
    <source>
        <dbReference type="SAM" id="SignalP"/>
    </source>
</evidence>
<dbReference type="OrthoDB" id="5382797at2759"/>
<comment type="caution">
    <text evidence="6">The sequence shown here is derived from an EMBL/GenBank/DDBJ whole genome shotgun (WGS) entry which is preliminary data.</text>
</comment>
<feature type="signal peptide" evidence="5">
    <location>
        <begin position="1"/>
        <end position="20"/>
    </location>
</feature>
<keyword evidence="5" id="KW-0732">Signal</keyword>
<evidence type="ECO:0008006" key="8">
    <source>
        <dbReference type="Google" id="ProtNLM"/>
    </source>
</evidence>
<dbReference type="PANTHER" id="PTHR46531:SF1">
    <property type="entry name" value="ZINC TRANSPORTER 6"/>
    <property type="match status" value="1"/>
</dbReference>
<protein>
    <recommendedName>
        <fullName evidence="8">Zinc transporter 6</fullName>
    </recommendedName>
</protein>
<gene>
    <name evidence="6" type="ORF">PXEA_LOCUS279</name>
</gene>
<evidence type="ECO:0000256" key="3">
    <source>
        <dbReference type="ARBA" id="ARBA00022833"/>
    </source>
</evidence>
<reference evidence="6" key="1">
    <citation type="submission" date="2018-11" db="EMBL/GenBank/DDBJ databases">
        <authorList>
            <consortium name="Pathogen Informatics"/>
        </authorList>
    </citation>
    <scope>NUCLEOTIDE SEQUENCE</scope>
</reference>
<evidence type="ECO:0000256" key="1">
    <source>
        <dbReference type="ARBA" id="ARBA00004127"/>
    </source>
</evidence>
<accession>A0A3S5A4N8</accession>
<keyword evidence="3" id="KW-0862">Zinc</keyword>
<organism evidence="6 7">
    <name type="scientific">Protopolystoma xenopodis</name>
    <dbReference type="NCBI Taxonomy" id="117903"/>
    <lineage>
        <taxon>Eukaryota</taxon>
        <taxon>Metazoa</taxon>
        <taxon>Spiralia</taxon>
        <taxon>Lophotrochozoa</taxon>
        <taxon>Platyhelminthes</taxon>
        <taxon>Monogenea</taxon>
        <taxon>Polyopisthocotylea</taxon>
        <taxon>Polystomatidea</taxon>
        <taxon>Polystomatidae</taxon>
        <taxon>Protopolystoma</taxon>
    </lineage>
</organism>
<keyword evidence="7" id="KW-1185">Reference proteome</keyword>
<feature type="chain" id="PRO_5018645705" description="Zinc transporter 6" evidence="5">
    <location>
        <begin position="21"/>
        <end position="142"/>
    </location>
</feature>
<dbReference type="InterPro" id="IPR052005">
    <property type="entry name" value="CDF_SLC30A"/>
</dbReference>
<dbReference type="GO" id="GO:0006829">
    <property type="term" value="P:zinc ion transport"/>
    <property type="evidence" value="ECO:0007669"/>
    <property type="project" value="TreeGrafter"/>
</dbReference>
<keyword evidence="2" id="KW-0813">Transport</keyword>
<dbReference type="GO" id="GO:0005794">
    <property type="term" value="C:Golgi apparatus"/>
    <property type="evidence" value="ECO:0007669"/>
    <property type="project" value="TreeGrafter"/>
</dbReference>
<dbReference type="AlphaFoldDB" id="A0A3S5A4N8"/>
<dbReference type="PANTHER" id="PTHR46531">
    <property type="entry name" value="ZINC TRANSPORTER 6"/>
    <property type="match status" value="1"/>
</dbReference>
<evidence type="ECO:0000256" key="4">
    <source>
        <dbReference type="ARBA" id="ARBA00023065"/>
    </source>
</evidence>
<evidence type="ECO:0000313" key="6">
    <source>
        <dbReference type="EMBL" id="VEL06839.1"/>
    </source>
</evidence>
<dbReference type="EMBL" id="CAAALY010000495">
    <property type="protein sequence ID" value="VEL06839.1"/>
    <property type="molecule type" value="Genomic_DNA"/>
</dbReference>
<proteinExistence type="predicted"/>